<dbReference type="Proteomes" id="UP000030640">
    <property type="component" value="Unassembled WGS sequence"/>
</dbReference>
<protein>
    <submittedName>
        <fullName evidence="2">Uncharacterized protein</fullName>
    </submittedName>
</protein>
<feature type="compositionally biased region" description="Basic and acidic residues" evidence="1">
    <location>
        <begin position="1"/>
        <end position="37"/>
    </location>
</feature>
<dbReference type="EMBL" id="KI965562">
    <property type="protein sequence ID" value="EUD64037.1"/>
    <property type="molecule type" value="Genomic_DNA"/>
</dbReference>
<dbReference type="VEuPathDB" id="PlasmoDB:C922_05581"/>
<feature type="region of interest" description="Disordered" evidence="1">
    <location>
        <begin position="1"/>
        <end position="121"/>
    </location>
</feature>
<gene>
    <name evidence="2" type="ORF">C922_05581</name>
</gene>
<evidence type="ECO:0000313" key="3">
    <source>
        <dbReference type="Proteomes" id="UP000030640"/>
    </source>
</evidence>
<sequence length="121" mass="13593">MGGRDWRTPADDPKGSEGESKVESRKTRDSLGNRKIEGNSPRRKGAIGQPISNSKGDYPNHEEKKPQRRDRNRRDMVPNRASLHQETRKGRRSLGGGSNELSINLNAITDEEQKNMDPTEA</sequence>
<evidence type="ECO:0000256" key="1">
    <source>
        <dbReference type="SAM" id="MobiDB-lite"/>
    </source>
</evidence>
<feature type="compositionally biased region" description="Basic and acidic residues" evidence="1">
    <location>
        <begin position="72"/>
        <end position="88"/>
    </location>
</feature>
<name>W6ZT20_9APIC</name>
<organism evidence="2 3">
    <name type="scientific">Plasmodium inui San Antonio 1</name>
    <dbReference type="NCBI Taxonomy" id="1237626"/>
    <lineage>
        <taxon>Eukaryota</taxon>
        <taxon>Sar</taxon>
        <taxon>Alveolata</taxon>
        <taxon>Apicomplexa</taxon>
        <taxon>Aconoidasida</taxon>
        <taxon>Haemosporida</taxon>
        <taxon>Plasmodiidae</taxon>
        <taxon>Plasmodium</taxon>
        <taxon>Plasmodium (Plasmodium)</taxon>
    </lineage>
</organism>
<accession>W6ZT20</accession>
<reference evidence="2 3" key="1">
    <citation type="submission" date="2013-02" db="EMBL/GenBank/DDBJ databases">
        <title>The Genome Sequence of Plasmodium inui San Antonio 1.</title>
        <authorList>
            <consortium name="The Broad Institute Genome Sequencing Platform"/>
            <consortium name="The Broad Institute Genome Sequencing Center for Infectious Disease"/>
            <person name="Neafsey D."/>
            <person name="Cheeseman I."/>
            <person name="Volkman S."/>
            <person name="Adams J."/>
            <person name="Walker B."/>
            <person name="Young S.K."/>
            <person name="Zeng Q."/>
            <person name="Gargeya S."/>
            <person name="Fitzgerald M."/>
            <person name="Haas B."/>
            <person name="Abouelleil A."/>
            <person name="Alvarado L."/>
            <person name="Arachchi H.M."/>
            <person name="Berlin A.M."/>
            <person name="Chapman S.B."/>
            <person name="Dewar J."/>
            <person name="Goldberg J."/>
            <person name="Griggs A."/>
            <person name="Gujja S."/>
            <person name="Hansen M."/>
            <person name="Howarth C."/>
            <person name="Imamovic A."/>
            <person name="Larimer J."/>
            <person name="McCowan C."/>
            <person name="Murphy C."/>
            <person name="Neiman D."/>
            <person name="Pearson M."/>
            <person name="Priest M."/>
            <person name="Roberts A."/>
            <person name="Saif S."/>
            <person name="Shea T."/>
            <person name="Sisk P."/>
            <person name="Sykes S."/>
            <person name="Wortman J."/>
            <person name="Nusbaum C."/>
            <person name="Birren B."/>
        </authorList>
    </citation>
    <scope>NUCLEOTIDE SEQUENCE [LARGE SCALE GENOMIC DNA]</scope>
    <source>
        <strain evidence="2 3">San Antonio 1</strain>
    </source>
</reference>
<proteinExistence type="predicted"/>
<dbReference type="AlphaFoldDB" id="W6ZT20"/>
<feature type="compositionally biased region" description="Basic and acidic residues" evidence="1">
    <location>
        <begin position="111"/>
        <end position="121"/>
    </location>
</feature>
<evidence type="ECO:0000313" key="2">
    <source>
        <dbReference type="EMBL" id="EUD64037.1"/>
    </source>
</evidence>
<dbReference type="GeneID" id="20040855"/>
<dbReference type="RefSeq" id="XP_008819374.1">
    <property type="nucleotide sequence ID" value="XM_008821152.1"/>
</dbReference>
<keyword evidence="3" id="KW-1185">Reference proteome</keyword>